<dbReference type="Proteomes" id="UP000756530">
    <property type="component" value="Unassembled WGS sequence"/>
</dbReference>
<keyword evidence="2 7" id="KW-0813">Transport</keyword>
<dbReference type="NCBIfam" id="TIGR01145">
    <property type="entry name" value="ATP_synt_delta"/>
    <property type="match status" value="1"/>
</dbReference>
<dbReference type="EMBL" id="JAHUZE010000004">
    <property type="protein sequence ID" value="MBV7380701.1"/>
    <property type="molecule type" value="Genomic_DNA"/>
</dbReference>
<dbReference type="InterPro" id="IPR000711">
    <property type="entry name" value="ATPase_OSCP/dsu"/>
</dbReference>
<keyword evidence="5 7" id="KW-0472">Membrane</keyword>
<dbReference type="NCBIfam" id="NF004402">
    <property type="entry name" value="PRK05758.2-2"/>
    <property type="match status" value="1"/>
</dbReference>
<evidence type="ECO:0000256" key="1">
    <source>
        <dbReference type="ARBA" id="ARBA00004370"/>
    </source>
</evidence>
<comment type="function">
    <text evidence="7">This protein is part of the stalk that links CF(0) to CF(1). It either transmits conformational changes from CF(0) to CF(1) or is implicated in proton conduction.</text>
</comment>
<sequence length="188" mass="20021">MDVSEPASITSGIAQRYATAVFELAKDSKKIDAVEQDLDQLETALADSDDFSGLISSPIYSRDEQAAAITSIADKMNLSDAFKGALGVMAQKRRLFILPQMIGQLRAMISEDKGEIVAEVTAAKELTKAQQDKLASALKSTVGKDVKINLAVDESLIGGLIVKVGSKMIDSSIASRLNALQNSMKEVG</sequence>
<evidence type="ECO:0000256" key="6">
    <source>
        <dbReference type="ARBA" id="ARBA00023310"/>
    </source>
</evidence>
<keyword evidence="7" id="KW-1003">Cell membrane</keyword>
<dbReference type="HAMAP" id="MF_01416">
    <property type="entry name" value="ATP_synth_delta_bact"/>
    <property type="match status" value="1"/>
</dbReference>
<keyword evidence="6 7" id="KW-0066">ATP synthesis</keyword>
<keyword evidence="7" id="KW-0139">CF(1)</keyword>
<evidence type="ECO:0000256" key="4">
    <source>
        <dbReference type="ARBA" id="ARBA00023065"/>
    </source>
</evidence>
<evidence type="ECO:0000313" key="9">
    <source>
        <dbReference type="Proteomes" id="UP000756530"/>
    </source>
</evidence>
<evidence type="ECO:0000256" key="2">
    <source>
        <dbReference type="ARBA" id="ARBA00022448"/>
    </source>
</evidence>
<comment type="subcellular location">
    <subcellularLocation>
        <location evidence="7">Cell membrane</location>
        <topology evidence="7">Peripheral membrane protein</topology>
    </subcellularLocation>
    <subcellularLocation>
        <location evidence="1">Membrane</location>
    </subcellularLocation>
</comment>
<evidence type="ECO:0000256" key="3">
    <source>
        <dbReference type="ARBA" id="ARBA00022781"/>
    </source>
</evidence>
<comment type="caution">
    <text evidence="8">The sequence shown here is derived from an EMBL/GenBank/DDBJ whole genome shotgun (WGS) entry which is preliminary data.</text>
</comment>
<dbReference type="Pfam" id="PF00213">
    <property type="entry name" value="OSCP"/>
    <property type="match status" value="1"/>
</dbReference>
<protein>
    <recommendedName>
        <fullName evidence="7">ATP synthase subunit delta</fullName>
    </recommendedName>
    <alternativeName>
        <fullName evidence="7">ATP synthase F(1) sector subunit delta</fullName>
    </alternativeName>
    <alternativeName>
        <fullName evidence="7">F-type ATPase subunit delta</fullName>
        <shortName evidence="7">F-ATPase subunit delta</shortName>
    </alternativeName>
</protein>
<evidence type="ECO:0000313" key="8">
    <source>
        <dbReference type="EMBL" id="MBV7380701.1"/>
    </source>
</evidence>
<organism evidence="8 9">
    <name type="scientific">Maritimibacter dapengensis</name>
    <dbReference type="NCBI Taxonomy" id="2836868"/>
    <lineage>
        <taxon>Bacteria</taxon>
        <taxon>Pseudomonadati</taxon>
        <taxon>Pseudomonadota</taxon>
        <taxon>Alphaproteobacteria</taxon>
        <taxon>Rhodobacterales</taxon>
        <taxon>Roseobacteraceae</taxon>
        <taxon>Maritimibacter</taxon>
    </lineage>
</organism>
<accession>A0ABS6T7Z4</accession>
<dbReference type="PANTHER" id="PTHR11910">
    <property type="entry name" value="ATP SYNTHASE DELTA CHAIN"/>
    <property type="match status" value="1"/>
</dbReference>
<reference evidence="8 9" key="1">
    <citation type="submission" date="2021-05" db="EMBL/GenBank/DDBJ databases">
        <title>Culturable bacteria isolated from Daya Bay.</title>
        <authorList>
            <person name="Zheng W."/>
            <person name="Yu S."/>
            <person name="Huang Y."/>
        </authorList>
    </citation>
    <scope>NUCLEOTIDE SEQUENCE [LARGE SCALE GENOMIC DNA]</scope>
    <source>
        <strain evidence="8 9">DP4N28-5</strain>
    </source>
</reference>
<keyword evidence="9" id="KW-1185">Reference proteome</keyword>
<gene>
    <name evidence="7" type="primary">atpH</name>
    <name evidence="8" type="ORF">KJP28_17385</name>
</gene>
<dbReference type="PROSITE" id="PS00389">
    <property type="entry name" value="ATPASE_DELTA"/>
    <property type="match status" value="1"/>
</dbReference>
<keyword evidence="3 7" id="KW-0375">Hydrogen ion transport</keyword>
<evidence type="ECO:0000256" key="7">
    <source>
        <dbReference type="HAMAP-Rule" id="MF_01416"/>
    </source>
</evidence>
<dbReference type="RefSeq" id="WP_218393890.1">
    <property type="nucleotide sequence ID" value="NZ_JAHUZE010000004.1"/>
</dbReference>
<evidence type="ECO:0000256" key="5">
    <source>
        <dbReference type="ARBA" id="ARBA00023136"/>
    </source>
</evidence>
<proteinExistence type="inferred from homology"/>
<comment type="similarity">
    <text evidence="7">Belongs to the ATPase delta chain family.</text>
</comment>
<dbReference type="InterPro" id="IPR020781">
    <property type="entry name" value="ATPase_OSCP/d_CS"/>
</dbReference>
<comment type="function">
    <text evidence="7">F(1)F(0) ATP synthase produces ATP from ADP in the presence of a proton or sodium gradient. F-type ATPases consist of two structural domains, F(1) containing the extramembraneous catalytic core and F(0) containing the membrane proton channel, linked together by a central stalk and a peripheral stalk. During catalysis, ATP synthesis in the catalytic domain of F(1) is coupled via a rotary mechanism of the central stalk subunits to proton translocation.</text>
</comment>
<dbReference type="NCBIfam" id="NF004406">
    <property type="entry name" value="PRK05758.3-2"/>
    <property type="match status" value="1"/>
</dbReference>
<name>A0ABS6T7Z4_9RHOB</name>
<keyword evidence="4 7" id="KW-0406">Ion transport</keyword>